<evidence type="ECO:0000256" key="2">
    <source>
        <dbReference type="ARBA" id="ARBA00022692"/>
    </source>
</evidence>
<dbReference type="EMBL" id="LQBM01000004">
    <property type="protein sequence ID" value="KUG58211.1"/>
    <property type="molecule type" value="Genomic_DNA"/>
</dbReference>
<dbReference type="PANTHER" id="PTHR31310:SF7">
    <property type="entry name" value="PA-PHOSPHATASE RELATED-FAMILY PROTEIN DDB_G0268928"/>
    <property type="match status" value="1"/>
</dbReference>
<dbReference type="PANTHER" id="PTHR31310">
    <property type="match status" value="1"/>
</dbReference>
<evidence type="ECO:0000256" key="4">
    <source>
        <dbReference type="ARBA" id="ARBA00023136"/>
    </source>
</evidence>
<feature type="transmembrane region" description="Helical" evidence="6">
    <location>
        <begin position="33"/>
        <end position="53"/>
    </location>
</feature>
<dbReference type="InterPro" id="IPR026841">
    <property type="entry name" value="Aur1/Ipt1"/>
</dbReference>
<evidence type="ECO:0000256" key="6">
    <source>
        <dbReference type="SAM" id="Phobius"/>
    </source>
</evidence>
<feature type="compositionally biased region" description="Basic and acidic residues" evidence="5">
    <location>
        <begin position="387"/>
        <end position="403"/>
    </location>
</feature>
<evidence type="ECO:0000259" key="7">
    <source>
        <dbReference type="Pfam" id="PF14378"/>
    </source>
</evidence>
<evidence type="ECO:0000313" key="8">
    <source>
        <dbReference type="EMBL" id="KUG58211.1"/>
    </source>
</evidence>
<dbReference type="Pfam" id="PF14378">
    <property type="entry name" value="PAP2_3"/>
    <property type="match status" value="1"/>
</dbReference>
<feature type="transmembrane region" description="Helical" evidence="6">
    <location>
        <begin position="147"/>
        <end position="166"/>
    </location>
</feature>
<protein>
    <submittedName>
        <fullName evidence="8">Beta-carotene 15,15'-monooxygenase</fullName>
    </submittedName>
</protein>
<keyword evidence="2 6" id="KW-0812">Transmembrane</keyword>
<accession>A0A0W8IE36</accession>
<dbReference type="InterPro" id="IPR036938">
    <property type="entry name" value="PAP2/HPO_sf"/>
</dbReference>
<feature type="region of interest" description="Disordered" evidence="5">
    <location>
        <begin position="351"/>
        <end position="403"/>
    </location>
</feature>
<keyword evidence="3 6" id="KW-1133">Transmembrane helix</keyword>
<evidence type="ECO:0000256" key="5">
    <source>
        <dbReference type="SAM" id="MobiDB-lite"/>
    </source>
</evidence>
<sequence>MSVSLVIGAISVIASVSVDVALRDPDGFLGPAWVRLPLLGLLLFAVGLVPAAVRRSGWKNIGPGVVNVLRYEWSLRRLLYIATGLATFYVCYVGYRNLKNVLPVHRDGVLFDQELLELDKWMFGGVDPAIVLHDIFGVDFTAQVLSFVYMAYLPLIPITLGIFLVLNRNLAVGAWYATTLSLNWVIGTASYYLYPALGPIYARPDLYAGLPDTTVAGLQDALLNNRLQFLSNPESSEVIHGVAAFASLHTSITFAAAYFMQRTGQHLGVRIFAWTFFGLTVLATLYFGWHYIVDDIVGVIIGYLAVAIAAAATGHGFFGEKSVVAKALNRRRLTEGQGQVRDAVDHQIHHHASNPDAGQRPVQHQGQHQPQHQDHDLAQHQSAAQDGRPRQDGPLKDSRREPS</sequence>
<dbReference type="STRING" id="317018.AVL63_07025"/>
<keyword evidence="4 6" id="KW-0472">Membrane</keyword>
<feature type="domain" description="Inositolphosphotransferase Aur1/Ipt1" evidence="7">
    <location>
        <begin position="114"/>
        <end position="307"/>
    </location>
</feature>
<keyword evidence="8" id="KW-0503">Monooxygenase</keyword>
<name>A0A0W8IE36_9MICC</name>
<dbReference type="InterPro" id="IPR052185">
    <property type="entry name" value="IPC_Synthase-Related"/>
</dbReference>
<gene>
    <name evidence="8" type="ORF">AVL63_07025</name>
</gene>
<reference evidence="9" key="1">
    <citation type="submission" date="2015-12" db="EMBL/GenBank/DDBJ databases">
        <authorList>
            <person name="Nair G.R."/>
            <person name="Kaur G."/>
            <person name="Mayilraj S."/>
        </authorList>
    </citation>
    <scope>NUCLEOTIDE SEQUENCE [LARGE SCALE GENOMIC DNA]</scope>
    <source>
        <strain evidence="9">CD08_7</strain>
    </source>
</reference>
<dbReference type="Gene3D" id="1.20.144.10">
    <property type="entry name" value="Phosphatidic acid phosphatase type 2/haloperoxidase"/>
    <property type="match status" value="1"/>
</dbReference>
<evidence type="ECO:0000256" key="3">
    <source>
        <dbReference type="ARBA" id="ARBA00022989"/>
    </source>
</evidence>
<organism evidence="8 9">
    <name type="scientific">Nesterenkonia jeotgali</name>
    <dbReference type="NCBI Taxonomy" id="317018"/>
    <lineage>
        <taxon>Bacteria</taxon>
        <taxon>Bacillati</taxon>
        <taxon>Actinomycetota</taxon>
        <taxon>Actinomycetes</taxon>
        <taxon>Micrococcales</taxon>
        <taxon>Micrococcaceae</taxon>
        <taxon>Nesterenkonia</taxon>
    </lineage>
</organism>
<dbReference type="CDD" id="cd03386">
    <property type="entry name" value="PAP2_Aur1_like"/>
    <property type="match status" value="1"/>
</dbReference>
<dbReference type="SUPFAM" id="SSF48317">
    <property type="entry name" value="Acid phosphatase/Vanadium-dependent haloperoxidase"/>
    <property type="match status" value="1"/>
</dbReference>
<feature type="transmembrane region" description="Helical" evidence="6">
    <location>
        <begin position="271"/>
        <end position="290"/>
    </location>
</feature>
<dbReference type="RefSeq" id="WP_232301813.1">
    <property type="nucleotide sequence ID" value="NZ_LQBM01000004.1"/>
</dbReference>
<feature type="transmembrane region" description="Helical" evidence="6">
    <location>
        <begin position="78"/>
        <end position="95"/>
    </location>
</feature>
<comment type="caution">
    <text evidence="8">The sequence shown here is derived from an EMBL/GenBank/DDBJ whole genome shotgun (WGS) entry which is preliminary data.</text>
</comment>
<dbReference type="GO" id="GO:0016020">
    <property type="term" value="C:membrane"/>
    <property type="evidence" value="ECO:0007669"/>
    <property type="project" value="UniProtKB-SubCell"/>
</dbReference>
<feature type="transmembrane region" description="Helical" evidence="6">
    <location>
        <begin position="296"/>
        <end position="318"/>
    </location>
</feature>
<comment type="subcellular location">
    <subcellularLocation>
        <location evidence="1">Membrane</location>
        <topology evidence="1">Multi-pass membrane protein</topology>
    </subcellularLocation>
</comment>
<dbReference type="GO" id="GO:0004497">
    <property type="term" value="F:monooxygenase activity"/>
    <property type="evidence" value="ECO:0007669"/>
    <property type="project" value="UniProtKB-KW"/>
</dbReference>
<keyword evidence="9" id="KW-1185">Reference proteome</keyword>
<dbReference type="AlphaFoldDB" id="A0A0W8IE36"/>
<proteinExistence type="predicted"/>
<dbReference type="Proteomes" id="UP000054023">
    <property type="component" value="Unassembled WGS sequence"/>
</dbReference>
<feature type="transmembrane region" description="Helical" evidence="6">
    <location>
        <begin position="238"/>
        <end position="259"/>
    </location>
</feature>
<keyword evidence="8" id="KW-0560">Oxidoreductase</keyword>
<evidence type="ECO:0000256" key="1">
    <source>
        <dbReference type="ARBA" id="ARBA00004141"/>
    </source>
</evidence>
<evidence type="ECO:0000313" key="9">
    <source>
        <dbReference type="Proteomes" id="UP000054023"/>
    </source>
</evidence>
<feature type="transmembrane region" description="Helical" evidence="6">
    <location>
        <begin position="173"/>
        <end position="194"/>
    </location>
</feature>